<name>A0A923LGD1_9FIRM</name>
<dbReference type="EMBL" id="JACOPF010000001">
    <property type="protein sequence ID" value="MBC5688243.1"/>
    <property type="molecule type" value="Genomic_DNA"/>
</dbReference>
<gene>
    <name evidence="1" type="ORF">H8S37_04775</name>
</gene>
<keyword evidence="2" id="KW-1185">Reference proteome</keyword>
<dbReference type="Proteomes" id="UP000652477">
    <property type="component" value="Unassembled WGS sequence"/>
</dbReference>
<protein>
    <submittedName>
        <fullName evidence="1">Uncharacterized protein</fullName>
    </submittedName>
</protein>
<reference evidence="1" key="1">
    <citation type="submission" date="2020-08" db="EMBL/GenBank/DDBJ databases">
        <title>Genome public.</title>
        <authorList>
            <person name="Liu C."/>
            <person name="Sun Q."/>
        </authorList>
    </citation>
    <scope>NUCLEOTIDE SEQUENCE</scope>
    <source>
        <strain evidence="1">NSJ-55</strain>
    </source>
</reference>
<dbReference type="AlphaFoldDB" id="A0A923LGD1"/>
<dbReference type="Gene3D" id="2.60.40.3940">
    <property type="match status" value="1"/>
</dbReference>
<evidence type="ECO:0000313" key="2">
    <source>
        <dbReference type="Proteomes" id="UP000652477"/>
    </source>
</evidence>
<sequence>MAQTNTGIIVPLFRKVKEGFQKVFITASNIMMADNKTTLQEKINDIDDDITTLNSNFIVEENKNSNGNYRKWSNGILEMWGKKALNNVNINNRPNTSTTVYNSIQYRITFPFASLSECIITCTNYSNTGAWVSLSTGGDRKSSFMFWLYCSPTSSGGSHYVCWRAMGTWK</sequence>
<comment type="caution">
    <text evidence="1">The sequence shown here is derived from an EMBL/GenBank/DDBJ whole genome shotgun (WGS) entry which is preliminary data.</text>
</comment>
<proteinExistence type="predicted"/>
<organism evidence="1 2">
    <name type="scientific">Mediterraneibacter hominis</name>
    <dbReference type="NCBI Taxonomy" id="2763054"/>
    <lineage>
        <taxon>Bacteria</taxon>
        <taxon>Bacillati</taxon>
        <taxon>Bacillota</taxon>
        <taxon>Clostridia</taxon>
        <taxon>Lachnospirales</taxon>
        <taxon>Lachnospiraceae</taxon>
        <taxon>Mediterraneibacter</taxon>
    </lineage>
</organism>
<dbReference type="RefSeq" id="WP_186874871.1">
    <property type="nucleotide sequence ID" value="NZ_JACOPF010000001.1"/>
</dbReference>
<evidence type="ECO:0000313" key="1">
    <source>
        <dbReference type="EMBL" id="MBC5688243.1"/>
    </source>
</evidence>
<accession>A0A923LGD1</accession>